<dbReference type="EMBL" id="KB097078">
    <property type="protein sequence ID" value="ESN99678.1"/>
    <property type="molecule type" value="Genomic_DNA"/>
</dbReference>
<evidence type="ECO:0000313" key="3">
    <source>
        <dbReference type="Proteomes" id="UP000015101"/>
    </source>
</evidence>
<dbReference type="OrthoDB" id="6436361at2759"/>
<dbReference type="CDD" id="cd22961">
    <property type="entry name" value="DD_TEX55-like"/>
    <property type="match status" value="1"/>
</dbReference>
<reference evidence="3" key="1">
    <citation type="submission" date="2012-12" db="EMBL/GenBank/DDBJ databases">
        <authorList>
            <person name="Hellsten U."/>
            <person name="Grimwood J."/>
            <person name="Chapman J.A."/>
            <person name="Shapiro H."/>
            <person name="Aerts A."/>
            <person name="Otillar R.P."/>
            <person name="Terry A.Y."/>
            <person name="Boore J.L."/>
            <person name="Simakov O."/>
            <person name="Marletaz F."/>
            <person name="Cho S.-J."/>
            <person name="Edsinger-Gonzales E."/>
            <person name="Havlak P."/>
            <person name="Kuo D.-H."/>
            <person name="Larsson T."/>
            <person name="Lv J."/>
            <person name="Arendt D."/>
            <person name="Savage R."/>
            <person name="Osoegawa K."/>
            <person name="de Jong P."/>
            <person name="Lindberg D.R."/>
            <person name="Seaver E.C."/>
            <person name="Weisblat D.A."/>
            <person name="Putnam N.H."/>
            <person name="Grigoriev I.V."/>
            <person name="Rokhsar D.S."/>
        </authorList>
    </citation>
    <scope>NUCLEOTIDE SEQUENCE</scope>
</reference>
<keyword evidence="3" id="KW-1185">Reference proteome</keyword>
<sequence>MEINPEEGTLCDTTNSGLGASIGIELGPISEKYYDEEYVESNDVRSVFLNLIAGLMVERPADYVTYIESKLKEIQHEKNLEKKRFVVPLVGNIDLGPIQCREKSKSEKNEKFAKVIKRANGFKFADAFHPSMSPIKRELYHYCPDDSQVSTPKNEKFKLDPKHPIDVYDLASRIEIPRGFGTFEEMVKTEKELFDITLINPSLPFNFELKK</sequence>
<proteinExistence type="predicted"/>
<dbReference type="CTD" id="20209535"/>
<dbReference type="Proteomes" id="UP000015101">
    <property type="component" value="Unassembled WGS sequence"/>
</dbReference>
<gene>
    <name evidence="2" type="primary">20209535</name>
    <name evidence="1" type="ORF">HELRODRAFT_184384</name>
</gene>
<accession>T1FL36</accession>
<organism evidence="2 3">
    <name type="scientific">Helobdella robusta</name>
    <name type="common">Californian leech</name>
    <dbReference type="NCBI Taxonomy" id="6412"/>
    <lineage>
        <taxon>Eukaryota</taxon>
        <taxon>Metazoa</taxon>
        <taxon>Spiralia</taxon>
        <taxon>Lophotrochozoa</taxon>
        <taxon>Annelida</taxon>
        <taxon>Clitellata</taxon>
        <taxon>Hirudinea</taxon>
        <taxon>Rhynchobdellida</taxon>
        <taxon>Glossiphoniidae</taxon>
        <taxon>Helobdella</taxon>
    </lineage>
</organism>
<name>T1FL36_HELRO</name>
<dbReference type="RefSeq" id="XP_009022224.1">
    <property type="nucleotide sequence ID" value="XM_009023976.1"/>
</dbReference>
<dbReference type="HOGENOM" id="CLU_1306074_0_0_1"/>
<protein>
    <submittedName>
        <fullName evidence="1 2">Uncharacterized protein</fullName>
    </submittedName>
</protein>
<reference evidence="2" key="3">
    <citation type="submission" date="2015-06" db="UniProtKB">
        <authorList>
            <consortium name="EnsemblMetazoa"/>
        </authorList>
    </citation>
    <scope>IDENTIFICATION</scope>
</reference>
<dbReference type="InParanoid" id="T1FL36"/>
<dbReference type="AlphaFoldDB" id="T1FL36"/>
<dbReference type="KEGG" id="hro:HELRODRAFT_184384"/>
<reference evidence="1 3" key="2">
    <citation type="journal article" date="2013" name="Nature">
        <title>Insights into bilaterian evolution from three spiralian genomes.</title>
        <authorList>
            <person name="Simakov O."/>
            <person name="Marletaz F."/>
            <person name="Cho S.J."/>
            <person name="Edsinger-Gonzales E."/>
            <person name="Havlak P."/>
            <person name="Hellsten U."/>
            <person name="Kuo D.H."/>
            <person name="Larsson T."/>
            <person name="Lv J."/>
            <person name="Arendt D."/>
            <person name="Savage R."/>
            <person name="Osoegawa K."/>
            <person name="de Jong P."/>
            <person name="Grimwood J."/>
            <person name="Chapman J.A."/>
            <person name="Shapiro H."/>
            <person name="Aerts A."/>
            <person name="Otillar R.P."/>
            <person name="Terry A.Y."/>
            <person name="Boore J.L."/>
            <person name="Grigoriev I.V."/>
            <person name="Lindberg D.R."/>
            <person name="Seaver E.C."/>
            <person name="Weisblat D.A."/>
            <person name="Putnam N.H."/>
            <person name="Rokhsar D.S."/>
        </authorList>
    </citation>
    <scope>NUCLEOTIDE SEQUENCE</scope>
</reference>
<dbReference type="EMBL" id="AMQM01009864">
    <property type="status" value="NOT_ANNOTATED_CDS"/>
    <property type="molecule type" value="Genomic_DNA"/>
</dbReference>
<dbReference type="GeneID" id="20209535"/>
<evidence type="ECO:0000313" key="1">
    <source>
        <dbReference type="EMBL" id="ESN99678.1"/>
    </source>
</evidence>
<evidence type="ECO:0000313" key="2">
    <source>
        <dbReference type="EnsemblMetazoa" id="HelroP184384"/>
    </source>
</evidence>
<dbReference type="EnsemblMetazoa" id="HelroT184384">
    <property type="protein sequence ID" value="HelroP184384"/>
    <property type="gene ID" value="HelroG184384"/>
</dbReference>